<dbReference type="Proteomes" id="UP000679725">
    <property type="component" value="Unassembled WGS sequence"/>
</dbReference>
<dbReference type="Pfam" id="PF03062">
    <property type="entry name" value="MBOAT"/>
    <property type="match status" value="1"/>
</dbReference>
<keyword evidence="3 7" id="KW-1003">Cell membrane</keyword>
<feature type="transmembrane region" description="Helical" evidence="8">
    <location>
        <begin position="459"/>
        <end position="481"/>
    </location>
</feature>
<dbReference type="RefSeq" id="WP_215231932.1">
    <property type="nucleotide sequence ID" value="NZ_CAJRAU010000001.1"/>
</dbReference>
<evidence type="ECO:0000256" key="4">
    <source>
        <dbReference type="ARBA" id="ARBA00022692"/>
    </source>
</evidence>
<dbReference type="InterPro" id="IPR024194">
    <property type="entry name" value="Ac/AlaTfrase_AlgI/DltB"/>
</dbReference>
<dbReference type="GO" id="GO:0016746">
    <property type="term" value="F:acyltransferase activity"/>
    <property type="evidence" value="ECO:0007669"/>
    <property type="project" value="UniProtKB-KW"/>
</dbReference>
<protein>
    <submittedName>
        <fullName evidence="9">Peptidoglycan O-acetyltransferase</fullName>
        <ecNumber evidence="9">2.3.1.-</ecNumber>
    </submittedName>
</protein>
<evidence type="ECO:0000256" key="6">
    <source>
        <dbReference type="ARBA" id="ARBA00023136"/>
    </source>
</evidence>
<keyword evidence="7 9" id="KW-0808">Transferase</keyword>
<evidence type="ECO:0000313" key="10">
    <source>
        <dbReference type="Proteomes" id="UP000679725"/>
    </source>
</evidence>
<feature type="transmembrane region" description="Helical" evidence="8">
    <location>
        <begin position="6"/>
        <end position="22"/>
    </location>
</feature>
<comment type="similarity">
    <text evidence="2 7">Belongs to the membrane-bound acyltransferase family.</text>
</comment>
<evidence type="ECO:0000256" key="1">
    <source>
        <dbReference type="ARBA" id="ARBA00004651"/>
    </source>
</evidence>
<dbReference type="InterPro" id="IPR028362">
    <property type="entry name" value="AlgI"/>
</dbReference>
<comment type="subcellular location">
    <subcellularLocation>
        <location evidence="1">Cell membrane</location>
        <topology evidence="1">Multi-pass membrane protein</topology>
    </subcellularLocation>
</comment>
<feature type="transmembrane region" description="Helical" evidence="8">
    <location>
        <begin position="51"/>
        <end position="68"/>
    </location>
</feature>
<proteinExistence type="inferred from homology"/>
<gene>
    <name evidence="9" type="primary">patA_1</name>
    <name evidence="9" type="ORF">DYBT9623_00518</name>
</gene>
<dbReference type="InterPro" id="IPR051085">
    <property type="entry name" value="MB_O-acyltransferase"/>
</dbReference>
<keyword evidence="6 7" id="KW-0472">Membrane</keyword>
<keyword evidence="10" id="KW-1185">Reference proteome</keyword>
<keyword evidence="5 8" id="KW-1133">Transmembrane helix</keyword>
<dbReference type="PIRSF" id="PIRSF500217">
    <property type="entry name" value="AlgI"/>
    <property type="match status" value="1"/>
</dbReference>
<accession>A0ABM8UKK5</accession>
<feature type="transmembrane region" description="Helical" evidence="8">
    <location>
        <begin position="80"/>
        <end position="101"/>
    </location>
</feature>
<organism evidence="9 10">
    <name type="scientific">Dyadobacter linearis</name>
    <dbReference type="NCBI Taxonomy" id="2823330"/>
    <lineage>
        <taxon>Bacteria</taxon>
        <taxon>Pseudomonadati</taxon>
        <taxon>Bacteroidota</taxon>
        <taxon>Cytophagia</taxon>
        <taxon>Cytophagales</taxon>
        <taxon>Spirosomataceae</taxon>
        <taxon>Dyadobacter</taxon>
    </lineage>
</organism>
<evidence type="ECO:0000313" key="9">
    <source>
        <dbReference type="EMBL" id="CAG5067791.1"/>
    </source>
</evidence>
<name>A0ABM8UKK5_9BACT</name>
<evidence type="ECO:0000256" key="8">
    <source>
        <dbReference type="SAM" id="Phobius"/>
    </source>
</evidence>
<keyword evidence="7 9" id="KW-0012">Acyltransferase</keyword>
<dbReference type="PANTHER" id="PTHR13285">
    <property type="entry name" value="ACYLTRANSFERASE"/>
    <property type="match status" value="1"/>
</dbReference>
<dbReference type="InterPro" id="IPR004299">
    <property type="entry name" value="MBOAT_fam"/>
</dbReference>
<feature type="transmembrane region" description="Helical" evidence="8">
    <location>
        <begin position="324"/>
        <end position="345"/>
    </location>
</feature>
<evidence type="ECO:0000256" key="2">
    <source>
        <dbReference type="ARBA" id="ARBA00010323"/>
    </source>
</evidence>
<comment type="caution">
    <text evidence="9">The sequence shown here is derived from an EMBL/GenBank/DDBJ whole genome shotgun (WGS) entry which is preliminary data.</text>
</comment>
<evidence type="ECO:0000256" key="3">
    <source>
        <dbReference type="ARBA" id="ARBA00022475"/>
    </source>
</evidence>
<feature type="transmembrane region" description="Helical" evidence="8">
    <location>
        <begin position="113"/>
        <end position="133"/>
    </location>
</feature>
<dbReference type="EC" id="2.3.1.-" evidence="9"/>
<evidence type="ECO:0000256" key="5">
    <source>
        <dbReference type="ARBA" id="ARBA00022989"/>
    </source>
</evidence>
<feature type="transmembrane region" description="Helical" evidence="8">
    <location>
        <begin position="153"/>
        <end position="171"/>
    </location>
</feature>
<reference evidence="9 10" key="1">
    <citation type="submission" date="2021-04" db="EMBL/GenBank/DDBJ databases">
        <authorList>
            <person name="Rodrigo-Torres L."/>
            <person name="Arahal R. D."/>
            <person name="Lucena T."/>
        </authorList>
    </citation>
    <scope>NUCLEOTIDE SEQUENCE [LARGE SCALE GENOMIC DNA]</scope>
    <source>
        <strain evidence="9 10">CECT 9623</strain>
    </source>
</reference>
<dbReference type="EMBL" id="CAJRAU010000001">
    <property type="protein sequence ID" value="CAG5067791.1"/>
    <property type="molecule type" value="Genomic_DNA"/>
</dbReference>
<evidence type="ECO:0000256" key="7">
    <source>
        <dbReference type="PIRNR" id="PIRNR016636"/>
    </source>
</evidence>
<feature type="transmembrane region" description="Helical" evidence="8">
    <location>
        <begin position="357"/>
        <end position="380"/>
    </location>
</feature>
<keyword evidence="4 8" id="KW-0812">Transmembrane</keyword>
<feature type="transmembrane region" description="Helical" evidence="8">
    <location>
        <begin position="422"/>
        <end position="439"/>
    </location>
</feature>
<dbReference type="PANTHER" id="PTHR13285:SF18">
    <property type="entry name" value="PROTEIN-CYSTEINE N-PALMITOYLTRANSFERASE RASP"/>
    <property type="match status" value="1"/>
</dbReference>
<dbReference type="PIRSF" id="PIRSF016636">
    <property type="entry name" value="AlgI_DltB"/>
    <property type="match status" value="1"/>
</dbReference>
<sequence length="483" mass="56508">MLFNSIEFIVFFTIVFVLYWFVLNRHLKAQNAFLLVVSYFFYGWWDWRFLLLIFTSSSIDYFLGHQIWKTQNPVLRKRLVLVSIVFNLCFLGFFKYFNFFVDSFIGMLTEMNVPINVYTLHIILPVGISFYTFQSLSYTIDIYKKKLEPSHNILNFFAFVSFFPQLVAGPIERAEHLLPQFFQKRKFDYAFAASGGRLILKGFFKKIVIADSLAILVDTVYNNPEAYTGFPMVVATIFFTFQIYCDFSGYSDIAIGTARLLGFDMRPNFASPYFSRSLTEFWRRWHISLSTWFRDYLYIPLGGNRTSTFNANRNLLITFTLSGLWHGANWTYVIWGFVHGLGLIVEKTFNIQKADSASVLVNAMRMILTLVFVAFAWIFFRSNNLSDAIYIITHMFSDIRDYTDPMAMSLKFRGVGLKPEDLLTSVFFLVVLLVMEYVMANDKLRTIIYPNPRIRWAAYYFFLIAIVFSATKNPAGNFIYFQF</sequence>